<feature type="transmembrane region" description="Helical" evidence="9">
    <location>
        <begin position="75"/>
        <end position="93"/>
    </location>
</feature>
<evidence type="ECO:0000256" key="5">
    <source>
        <dbReference type="ARBA" id="ARBA00022741"/>
    </source>
</evidence>
<dbReference type="Pfam" id="PF07730">
    <property type="entry name" value="HisKA_3"/>
    <property type="match status" value="1"/>
</dbReference>
<protein>
    <recommendedName>
        <fullName evidence="2">histidine kinase</fullName>
        <ecNumber evidence="2">2.7.13.3</ecNumber>
    </recommendedName>
</protein>
<dbReference type="InterPro" id="IPR011712">
    <property type="entry name" value="Sig_transdc_His_kin_sub3_dim/P"/>
</dbReference>
<keyword evidence="5" id="KW-0547">Nucleotide-binding</keyword>
<evidence type="ECO:0000256" key="1">
    <source>
        <dbReference type="ARBA" id="ARBA00000085"/>
    </source>
</evidence>
<name>A0A8H9M6J0_9PSEU</name>
<evidence type="ECO:0000256" key="9">
    <source>
        <dbReference type="SAM" id="Phobius"/>
    </source>
</evidence>
<feature type="transmembrane region" description="Helical" evidence="9">
    <location>
        <begin position="44"/>
        <end position="63"/>
    </location>
</feature>
<feature type="domain" description="Histidine kinase/HSP90-like ATPase" evidence="10">
    <location>
        <begin position="329"/>
        <end position="415"/>
    </location>
</feature>
<keyword evidence="9" id="KW-0472">Membrane</keyword>
<dbReference type="AlphaFoldDB" id="A0A8H9M6J0"/>
<feature type="transmembrane region" description="Helical" evidence="9">
    <location>
        <begin position="182"/>
        <end position="203"/>
    </location>
</feature>
<keyword evidence="6 12" id="KW-0418">Kinase</keyword>
<accession>A0A8H9M6J0</accession>
<evidence type="ECO:0000313" key="13">
    <source>
        <dbReference type="Proteomes" id="UP000658656"/>
    </source>
</evidence>
<dbReference type="GO" id="GO:0005524">
    <property type="term" value="F:ATP binding"/>
    <property type="evidence" value="ECO:0007669"/>
    <property type="project" value="UniProtKB-KW"/>
</dbReference>
<dbReference type="SUPFAM" id="SSF55874">
    <property type="entry name" value="ATPase domain of HSP90 chaperone/DNA topoisomerase II/histidine kinase"/>
    <property type="match status" value="1"/>
</dbReference>
<reference evidence="12" key="1">
    <citation type="journal article" date="2014" name="Int. J. Syst. Evol. Microbiol.">
        <title>Complete genome sequence of Corynebacterium casei LMG S-19264T (=DSM 44701T), isolated from a smear-ripened cheese.</title>
        <authorList>
            <consortium name="US DOE Joint Genome Institute (JGI-PGF)"/>
            <person name="Walter F."/>
            <person name="Albersmeier A."/>
            <person name="Kalinowski J."/>
            <person name="Ruckert C."/>
        </authorList>
    </citation>
    <scope>NUCLEOTIDE SEQUENCE</scope>
    <source>
        <strain evidence="12">CGMCC 4.7679</strain>
    </source>
</reference>
<dbReference type="PANTHER" id="PTHR24421">
    <property type="entry name" value="NITRATE/NITRITE SENSOR PROTEIN NARX-RELATED"/>
    <property type="match status" value="1"/>
</dbReference>
<dbReference type="InterPro" id="IPR036890">
    <property type="entry name" value="HATPase_C_sf"/>
</dbReference>
<dbReference type="Gene3D" id="3.30.565.10">
    <property type="entry name" value="Histidine kinase-like ATPase, C-terminal domain"/>
    <property type="match status" value="1"/>
</dbReference>
<evidence type="ECO:0000256" key="4">
    <source>
        <dbReference type="ARBA" id="ARBA00022679"/>
    </source>
</evidence>
<keyword evidence="4" id="KW-0808">Transferase</keyword>
<keyword evidence="9" id="KW-1133">Transmembrane helix</keyword>
<keyword evidence="3" id="KW-0597">Phosphoprotein</keyword>
<dbReference type="GO" id="GO:0000155">
    <property type="term" value="F:phosphorelay sensor kinase activity"/>
    <property type="evidence" value="ECO:0007669"/>
    <property type="project" value="InterPro"/>
</dbReference>
<sequence length="419" mass="43745">MVPDHKGQWNIGLGWEARRPRNRQNRGMPDVRWWPKWAGRRGPVLAEVSALAVLVVLDSVLLVRGRPATGPLAVLAQQFAPGFGPVAAVLAVLRRRFPGHIPALAGGVLGLSALGTLLSALSLAAGQGLSPQPGSTETLACVLLVGAACHRLPPRSAAAFAVAGGLAVTLAPILRFGPDSPATLLAALAALSWGAALAAGLMLRDADARRRATVAEVRTGERLRLARELHDLVAHHITGIVVRVQAAHRIAERQGGETATLKQIEEAGTEALAAMRRLVGMLRTDGSDLFRPPDGILAAIDQAVPGDGGVVLRIPGGLAHADAAPEVVTTAHRLLTEALTNVRRHAPNATEVTVTAEVDGPWLVLEVDNDAADRPGTGGYGLIGMAERVAAVGGTVRVGPEQGQRWRVSARLPLRPETG</sequence>
<gene>
    <name evidence="12" type="ORF">GCM10017566_44450</name>
</gene>
<evidence type="ECO:0000256" key="8">
    <source>
        <dbReference type="ARBA" id="ARBA00023012"/>
    </source>
</evidence>
<dbReference type="GO" id="GO:0016020">
    <property type="term" value="C:membrane"/>
    <property type="evidence" value="ECO:0007669"/>
    <property type="project" value="InterPro"/>
</dbReference>
<evidence type="ECO:0000313" key="12">
    <source>
        <dbReference type="EMBL" id="GHF65907.1"/>
    </source>
</evidence>
<evidence type="ECO:0000256" key="3">
    <source>
        <dbReference type="ARBA" id="ARBA00022553"/>
    </source>
</evidence>
<organism evidence="12 13">
    <name type="scientific">Amycolatopsis bartoniae</name>
    <dbReference type="NCBI Taxonomy" id="941986"/>
    <lineage>
        <taxon>Bacteria</taxon>
        <taxon>Bacillati</taxon>
        <taxon>Actinomycetota</taxon>
        <taxon>Actinomycetes</taxon>
        <taxon>Pseudonocardiales</taxon>
        <taxon>Pseudonocardiaceae</taxon>
        <taxon>Amycolatopsis</taxon>
    </lineage>
</organism>
<evidence type="ECO:0000256" key="7">
    <source>
        <dbReference type="ARBA" id="ARBA00022840"/>
    </source>
</evidence>
<dbReference type="Gene3D" id="1.20.5.1930">
    <property type="match status" value="1"/>
</dbReference>
<dbReference type="InterPro" id="IPR003594">
    <property type="entry name" value="HATPase_dom"/>
</dbReference>
<dbReference type="CDD" id="cd16917">
    <property type="entry name" value="HATPase_UhpB-NarQ-NarX-like"/>
    <property type="match status" value="1"/>
</dbReference>
<keyword evidence="13" id="KW-1185">Reference proteome</keyword>
<reference evidence="12" key="2">
    <citation type="submission" date="2020-09" db="EMBL/GenBank/DDBJ databases">
        <authorList>
            <person name="Sun Q."/>
            <person name="Zhou Y."/>
        </authorList>
    </citation>
    <scope>NUCLEOTIDE SEQUENCE</scope>
    <source>
        <strain evidence="12">CGMCC 4.7679</strain>
    </source>
</reference>
<dbReference type="InterPro" id="IPR050482">
    <property type="entry name" value="Sensor_HK_TwoCompSys"/>
</dbReference>
<dbReference type="GO" id="GO:0046983">
    <property type="term" value="F:protein dimerization activity"/>
    <property type="evidence" value="ECO:0007669"/>
    <property type="project" value="InterPro"/>
</dbReference>
<keyword evidence="8" id="KW-0902">Two-component regulatory system</keyword>
<dbReference type="EC" id="2.7.13.3" evidence="2"/>
<dbReference type="EMBL" id="BNAV01000006">
    <property type="protein sequence ID" value="GHF65907.1"/>
    <property type="molecule type" value="Genomic_DNA"/>
</dbReference>
<evidence type="ECO:0000256" key="6">
    <source>
        <dbReference type="ARBA" id="ARBA00022777"/>
    </source>
</evidence>
<evidence type="ECO:0000259" key="11">
    <source>
        <dbReference type="Pfam" id="PF07730"/>
    </source>
</evidence>
<dbReference type="Pfam" id="PF02518">
    <property type="entry name" value="HATPase_c"/>
    <property type="match status" value="1"/>
</dbReference>
<comment type="caution">
    <text evidence="12">The sequence shown here is derived from an EMBL/GenBank/DDBJ whole genome shotgun (WGS) entry which is preliminary data.</text>
</comment>
<keyword evidence="7" id="KW-0067">ATP-binding</keyword>
<evidence type="ECO:0000256" key="2">
    <source>
        <dbReference type="ARBA" id="ARBA00012438"/>
    </source>
</evidence>
<keyword evidence="9" id="KW-0812">Transmembrane</keyword>
<proteinExistence type="predicted"/>
<feature type="domain" description="Signal transduction histidine kinase subgroup 3 dimerisation and phosphoacceptor" evidence="11">
    <location>
        <begin position="221"/>
        <end position="285"/>
    </location>
</feature>
<feature type="transmembrane region" description="Helical" evidence="9">
    <location>
        <begin position="105"/>
        <end position="126"/>
    </location>
</feature>
<comment type="catalytic activity">
    <reaction evidence="1">
        <text>ATP + protein L-histidine = ADP + protein N-phospho-L-histidine.</text>
        <dbReference type="EC" id="2.7.13.3"/>
    </reaction>
</comment>
<evidence type="ECO:0000259" key="10">
    <source>
        <dbReference type="Pfam" id="PF02518"/>
    </source>
</evidence>
<dbReference type="PANTHER" id="PTHR24421:SF10">
    <property type="entry name" value="NITRATE_NITRITE SENSOR PROTEIN NARQ"/>
    <property type="match status" value="1"/>
</dbReference>
<dbReference type="Proteomes" id="UP000658656">
    <property type="component" value="Unassembled WGS sequence"/>
</dbReference>